<sequence length="67" mass="7455">MKELSKLKGRIVEKGMSQVELAKKLNLSVQALNAKLNGRANFNLTEVGIIIDALCIEDNEIRQIFLA</sequence>
<accession>A0A1Z3CII6</accession>
<dbReference type="Pfam" id="PF05339">
    <property type="entry name" value="DUF739"/>
    <property type="match status" value="1"/>
</dbReference>
<dbReference type="SUPFAM" id="SSF47413">
    <property type="entry name" value="lambda repressor-like DNA-binding domains"/>
    <property type="match status" value="1"/>
</dbReference>
<evidence type="ECO:0000313" key="3">
    <source>
        <dbReference type="Proteomes" id="UP000196759"/>
    </source>
</evidence>
<dbReference type="CDD" id="cd00093">
    <property type="entry name" value="HTH_XRE"/>
    <property type="match status" value="1"/>
</dbReference>
<dbReference type="InterPro" id="IPR001387">
    <property type="entry name" value="Cro/C1-type_HTH"/>
</dbReference>
<evidence type="ECO:0000259" key="1">
    <source>
        <dbReference type="PROSITE" id="PS50943"/>
    </source>
</evidence>
<dbReference type="AlphaFoldDB" id="A0A1Z3CII6"/>
<dbReference type="Proteomes" id="UP000196759">
    <property type="component" value="Chromosome"/>
</dbReference>
<keyword evidence="3" id="KW-1185">Reference proteome</keyword>
<dbReference type="GO" id="GO:0003677">
    <property type="term" value="F:DNA binding"/>
    <property type="evidence" value="ECO:0007669"/>
    <property type="project" value="InterPro"/>
</dbReference>
<dbReference type="SMART" id="SM00530">
    <property type="entry name" value="HTH_XRE"/>
    <property type="match status" value="1"/>
</dbReference>
<dbReference type="RefSeq" id="WP_088337544.1">
    <property type="nucleotide sequence ID" value="NZ_CP021934.1"/>
</dbReference>
<reference evidence="2 3" key="1">
    <citation type="submission" date="2017-06" db="EMBL/GenBank/DDBJ databases">
        <title>Draft genome sequence of Fusobacterium nucleatum subsp. polymorphum KCOM 1260 (=ChDC F218).</title>
        <authorList>
            <person name="Kook J.-K."/>
            <person name="Park S.-N."/>
            <person name="Lim Y.K."/>
            <person name="Roh H."/>
        </authorList>
    </citation>
    <scope>NUCLEOTIDE SEQUENCE [LARGE SCALE GENOMIC DNA]</scope>
    <source>
        <strain evidence="3">KCOM 1260 (ChDC F218)</strain>
    </source>
</reference>
<gene>
    <name evidence="2" type="ORF">CBG50_08885</name>
</gene>
<dbReference type="InterPro" id="IPR010982">
    <property type="entry name" value="Lambda_DNA-bd_dom_sf"/>
</dbReference>
<organism evidence="2 3">
    <name type="scientific">Fusobacterium nucleatum subsp. polymorphum</name>
    <name type="common">Fusobacterium polymorphum</name>
    <dbReference type="NCBI Taxonomy" id="76857"/>
    <lineage>
        <taxon>Bacteria</taxon>
        <taxon>Fusobacteriati</taxon>
        <taxon>Fusobacteriota</taxon>
        <taxon>Fusobacteriia</taxon>
        <taxon>Fusobacteriales</taxon>
        <taxon>Fusobacteriaceae</taxon>
        <taxon>Fusobacterium</taxon>
    </lineage>
</organism>
<proteinExistence type="predicted"/>
<dbReference type="PROSITE" id="PS50943">
    <property type="entry name" value="HTH_CROC1"/>
    <property type="match status" value="1"/>
</dbReference>
<protein>
    <submittedName>
        <fullName evidence="2">DUF739 domain-containing protein</fullName>
    </submittedName>
</protein>
<dbReference type="InterPro" id="IPR008003">
    <property type="entry name" value="DUF739"/>
</dbReference>
<name>A0A1Z3CII6_FUSNP</name>
<dbReference type="Gene3D" id="1.10.260.40">
    <property type="entry name" value="lambda repressor-like DNA-binding domains"/>
    <property type="match status" value="1"/>
</dbReference>
<evidence type="ECO:0000313" key="2">
    <source>
        <dbReference type="EMBL" id="ASC03391.1"/>
    </source>
</evidence>
<feature type="domain" description="HTH cro/C1-type" evidence="1">
    <location>
        <begin position="7"/>
        <end position="61"/>
    </location>
</feature>
<dbReference type="EMBL" id="CP021934">
    <property type="protein sequence ID" value="ASC03391.1"/>
    <property type="molecule type" value="Genomic_DNA"/>
</dbReference>